<organism evidence="2 3">
    <name type="scientific">Xanthobacter dioxanivorans</name>
    <dbReference type="NCBI Taxonomy" id="2528964"/>
    <lineage>
        <taxon>Bacteria</taxon>
        <taxon>Pseudomonadati</taxon>
        <taxon>Pseudomonadota</taxon>
        <taxon>Alphaproteobacteria</taxon>
        <taxon>Hyphomicrobiales</taxon>
        <taxon>Xanthobacteraceae</taxon>
        <taxon>Xanthobacter</taxon>
    </lineage>
</organism>
<evidence type="ECO:0000313" key="3">
    <source>
        <dbReference type="Proteomes" id="UP000596427"/>
    </source>
</evidence>
<name>A0A974SGP3_9HYPH</name>
<dbReference type="KEGG" id="xdi:EZH22_20655"/>
<reference evidence="2 3" key="1">
    <citation type="submission" date="2020-10" db="EMBL/GenBank/DDBJ databases">
        <title>Degradation of 1,4-Dioxane by Xanthobacter sp. YN2, via a Novel Group-2 Soluble Di-Iron Monooxygenase.</title>
        <authorList>
            <person name="Ma F."/>
            <person name="Wang Y."/>
            <person name="Yang J."/>
            <person name="Guo H."/>
            <person name="Su D."/>
            <person name="Yu L."/>
        </authorList>
    </citation>
    <scope>NUCLEOTIDE SEQUENCE [LARGE SCALE GENOMIC DNA]</scope>
    <source>
        <strain evidence="2 3">YN2</strain>
    </source>
</reference>
<keyword evidence="3" id="KW-1185">Reference proteome</keyword>
<dbReference type="Gene3D" id="3.60.15.10">
    <property type="entry name" value="Ribonuclease Z/Hydroxyacylglutathione hydrolase-like"/>
    <property type="match status" value="1"/>
</dbReference>
<dbReference type="CDD" id="cd16279">
    <property type="entry name" value="metallo-hydrolase-like_MBL-fold"/>
    <property type="match status" value="1"/>
</dbReference>
<dbReference type="EMBL" id="CP063362">
    <property type="protein sequence ID" value="QRG05471.1"/>
    <property type="molecule type" value="Genomic_DNA"/>
</dbReference>
<sequence length="287" mass="31222">MPLLSAPGENLTFTILGCGSSGGVPRVGQGWGACDPANPRNRRRRCSMLVERHGAAGTTTVLVDTSPDLREQLLDAGVAALDAVLFTHAHADHTHGIDDLRPLAILHRRRLDIFADEETSSALHQRFGYCFSTPPGSAYPPILTEHRFREGREIVVDGPGGPIVALPFRQHHGDIDAFGFRFADVAYSSDVNGFPENSLAHLRNLDVWIIDALREIPHPSHFTLQEALEHVTRMKPRRAILTNLHTDLDYGALERSLPPGVVPAHDGLRFISPVRCGAAPADATANG</sequence>
<evidence type="ECO:0000313" key="2">
    <source>
        <dbReference type="EMBL" id="QRG05471.1"/>
    </source>
</evidence>
<feature type="domain" description="Metallo-beta-lactamase" evidence="1">
    <location>
        <begin position="44"/>
        <end position="244"/>
    </location>
</feature>
<dbReference type="Proteomes" id="UP000596427">
    <property type="component" value="Chromosome"/>
</dbReference>
<dbReference type="RefSeq" id="WP_203192335.1">
    <property type="nucleotide sequence ID" value="NZ_CP063362.1"/>
</dbReference>
<dbReference type="AlphaFoldDB" id="A0A974SGP3"/>
<dbReference type="Pfam" id="PF12706">
    <property type="entry name" value="Lactamase_B_2"/>
    <property type="match status" value="1"/>
</dbReference>
<accession>A0A974SGP3</accession>
<proteinExistence type="predicted"/>
<protein>
    <submittedName>
        <fullName evidence="2">MBL fold metallo-hydrolase</fullName>
    </submittedName>
</protein>
<dbReference type="InterPro" id="IPR001279">
    <property type="entry name" value="Metallo-B-lactamas"/>
</dbReference>
<dbReference type="SMART" id="SM00849">
    <property type="entry name" value="Lactamase_B"/>
    <property type="match status" value="1"/>
</dbReference>
<gene>
    <name evidence="2" type="ORF">EZH22_20655</name>
</gene>
<dbReference type="PANTHER" id="PTHR42663:SF6">
    <property type="entry name" value="HYDROLASE C777.06C-RELATED"/>
    <property type="match status" value="1"/>
</dbReference>
<dbReference type="SUPFAM" id="SSF56281">
    <property type="entry name" value="Metallo-hydrolase/oxidoreductase"/>
    <property type="match status" value="1"/>
</dbReference>
<evidence type="ECO:0000259" key="1">
    <source>
        <dbReference type="SMART" id="SM00849"/>
    </source>
</evidence>
<dbReference type="InterPro" id="IPR036866">
    <property type="entry name" value="RibonucZ/Hydroxyglut_hydro"/>
</dbReference>
<dbReference type="PANTHER" id="PTHR42663">
    <property type="entry name" value="HYDROLASE C777.06C-RELATED-RELATED"/>
    <property type="match status" value="1"/>
</dbReference>